<dbReference type="EMBL" id="SDGZ01000023">
    <property type="protein sequence ID" value="TYC48213.1"/>
    <property type="molecule type" value="Genomic_DNA"/>
</dbReference>
<comment type="caution">
    <text evidence="2">Once thought to be involved in copper homeostasis, experiments in E.coli have shown this is not the case.</text>
</comment>
<accession>A0A6C2C3S2</accession>
<comment type="caution">
    <text evidence="3">The sequence shown here is derived from an EMBL/GenBank/DDBJ whole genome shotgun (WGS) entry which is preliminary data.</text>
</comment>
<comment type="subcellular location">
    <subcellularLocation>
        <location evidence="2">Cytoplasm</location>
    </subcellularLocation>
</comment>
<dbReference type="InterPro" id="IPR036822">
    <property type="entry name" value="CutC-like_dom_sf"/>
</dbReference>
<gene>
    <name evidence="2" type="primary">cutC</name>
    <name evidence="3" type="ORF">ESZ50_09545</name>
</gene>
<dbReference type="OrthoDB" id="9815677at2"/>
<dbReference type="GO" id="GO:0005507">
    <property type="term" value="F:copper ion binding"/>
    <property type="evidence" value="ECO:0007669"/>
    <property type="project" value="TreeGrafter"/>
</dbReference>
<dbReference type="PANTHER" id="PTHR12598:SF0">
    <property type="entry name" value="COPPER HOMEOSTASIS PROTEIN CUTC HOMOLOG"/>
    <property type="match status" value="1"/>
</dbReference>
<keyword evidence="4" id="KW-1185">Reference proteome</keyword>
<proteinExistence type="inferred from homology"/>
<keyword evidence="2" id="KW-0963">Cytoplasm</keyword>
<reference evidence="3 4" key="1">
    <citation type="submission" date="2019-01" db="EMBL/GenBank/DDBJ databases">
        <title>Weissella sp. nov., a novel lactic acid bacterium isolated from animal feces.</title>
        <authorList>
            <person name="Wang L.-T."/>
        </authorList>
    </citation>
    <scope>NUCLEOTIDE SEQUENCE [LARGE SCALE GENOMIC DNA]</scope>
    <source>
        <strain evidence="3 4">8H-2</strain>
    </source>
</reference>
<dbReference type="InterPro" id="IPR005627">
    <property type="entry name" value="CutC-like"/>
</dbReference>
<name>A0A6C2C3S2_9LACO</name>
<evidence type="ECO:0000256" key="2">
    <source>
        <dbReference type="HAMAP-Rule" id="MF_00795"/>
    </source>
</evidence>
<evidence type="ECO:0000313" key="4">
    <source>
        <dbReference type="Proteomes" id="UP000371977"/>
    </source>
</evidence>
<dbReference type="Pfam" id="PF03932">
    <property type="entry name" value="CutC"/>
    <property type="match status" value="1"/>
</dbReference>
<dbReference type="AlphaFoldDB" id="A0A6C2C3S2"/>
<dbReference type="RefSeq" id="WP_148623393.1">
    <property type="nucleotide sequence ID" value="NZ_SDGZ01000023.1"/>
</dbReference>
<dbReference type="HAMAP" id="MF_00795">
    <property type="entry name" value="CutC"/>
    <property type="match status" value="1"/>
</dbReference>
<evidence type="ECO:0000256" key="1">
    <source>
        <dbReference type="ARBA" id="ARBA00007768"/>
    </source>
</evidence>
<dbReference type="GO" id="GO:0005737">
    <property type="term" value="C:cytoplasm"/>
    <property type="evidence" value="ECO:0007669"/>
    <property type="project" value="UniProtKB-SubCell"/>
</dbReference>
<protein>
    <recommendedName>
        <fullName evidence="2">PF03932 family protein CutC</fullName>
    </recommendedName>
</protein>
<dbReference type="SUPFAM" id="SSF110395">
    <property type="entry name" value="CutC-like"/>
    <property type="match status" value="1"/>
</dbReference>
<dbReference type="Gene3D" id="3.20.20.380">
    <property type="entry name" value="Copper homeostasis (CutC) domain"/>
    <property type="match status" value="1"/>
</dbReference>
<dbReference type="PANTHER" id="PTHR12598">
    <property type="entry name" value="COPPER HOMEOSTASIS PROTEIN CUTC"/>
    <property type="match status" value="1"/>
</dbReference>
<evidence type="ECO:0000313" key="3">
    <source>
        <dbReference type="EMBL" id="TYC48213.1"/>
    </source>
</evidence>
<sequence length="212" mass="23007">MIKEMAVADLQGIQAGIDAGVDRIELNNHLELGGLTPNFDLVAKAVELTTAAGIDLIVMVRPRSGDFNYSHLEIETMLQTILHLRALGVRGVTFGVLTPKGNLSRHYMVELLEAAGSMEVVFHMAFDDIPHENQSMTMDWLLDHGVRRILTHGGALSQSINTTMDWLKETIANAPAGMTILPGGGVNYENAGIIANELSVSELHGTRIVKLV</sequence>
<dbReference type="Proteomes" id="UP000371977">
    <property type="component" value="Unassembled WGS sequence"/>
</dbReference>
<comment type="similarity">
    <text evidence="1 2">Belongs to the CutC family.</text>
</comment>
<organism evidence="3 4">
    <name type="scientific">Weissella muntiaci</name>
    <dbReference type="NCBI Taxonomy" id="2508881"/>
    <lineage>
        <taxon>Bacteria</taxon>
        <taxon>Bacillati</taxon>
        <taxon>Bacillota</taxon>
        <taxon>Bacilli</taxon>
        <taxon>Lactobacillales</taxon>
        <taxon>Lactobacillaceae</taxon>
        <taxon>Weissella</taxon>
    </lineage>
</organism>